<dbReference type="InterPro" id="IPR050351">
    <property type="entry name" value="BphY/WalK/GraS-like"/>
</dbReference>
<sequence length="446" mass="49524">MFIFDACHNGCVTTDKLDAASMMILAIFGVMILIAIFALITRLYNICYPYLSKHINADRIAHWRAVLSFRRPRRFRDERDEDDDEMDYETIRLLSLVPSISVVVDEDGEVLRTGPAAYRLGVVADDRIVDEQIARAVDDVLRDGGKRSLEVVTQTCPQYVDPMVDAVEARERGDESWQGGGDSLSRPNWLEVTVGKLSKTMAVVLINDVSEERRFAQVRDDFVANVTEQLLKPTRELEILGRHLEDDEVDIDRIMIGASLVHGYAEHLGRLVSDLLLLIKAQGRIVPDDDNRIDLLEQVNAAVAEMRDEARDAHVRLVVKGGEGLTVNGDADQLKGAFVKLVQNAIEYSPQNSSVGIAVGTAKDGKYAMVRVIDQGCGIAKEQQSRIFERFYRGDNQTSRTRDGVGLGLAIVKHVALTHHGSVSVWSAPRKGSTFTFVLPLAKPGQ</sequence>
<evidence type="ECO:0000256" key="6">
    <source>
        <dbReference type="ARBA" id="ARBA00023012"/>
    </source>
</evidence>
<dbReference type="FunFam" id="3.30.565.10:FF:000006">
    <property type="entry name" value="Sensor histidine kinase WalK"/>
    <property type="match status" value="1"/>
</dbReference>
<evidence type="ECO:0000256" key="1">
    <source>
        <dbReference type="ARBA" id="ARBA00000085"/>
    </source>
</evidence>
<evidence type="ECO:0000256" key="8">
    <source>
        <dbReference type="SAM" id="Phobius"/>
    </source>
</evidence>
<dbReference type="EMBL" id="NMWU01000026">
    <property type="protein sequence ID" value="PLS30646.1"/>
    <property type="molecule type" value="Genomic_DNA"/>
</dbReference>
<dbReference type="CDD" id="cd00075">
    <property type="entry name" value="HATPase"/>
    <property type="match status" value="1"/>
</dbReference>
<dbReference type="InterPro" id="IPR004358">
    <property type="entry name" value="Sig_transdc_His_kin-like_C"/>
</dbReference>
<dbReference type="PRINTS" id="PR00344">
    <property type="entry name" value="BCTRLSENSOR"/>
</dbReference>
<evidence type="ECO:0000259" key="9">
    <source>
        <dbReference type="PROSITE" id="PS50109"/>
    </source>
</evidence>
<keyword evidence="8" id="KW-0472">Membrane</keyword>
<dbReference type="GO" id="GO:0016036">
    <property type="term" value="P:cellular response to phosphate starvation"/>
    <property type="evidence" value="ECO:0007669"/>
    <property type="project" value="TreeGrafter"/>
</dbReference>
<dbReference type="InterPro" id="IPR005467">
    <property type="entry name" value="His_kinase_dom"/>
</dbReference>
<keyword evidence="5" id="KW-0418">Kinase</keyword>
<dbReference type="GO" id="GO:0004721">
    <property type="term" value="F:phosphoprotein phosphatase activity"/>
    <property type="evidence" value="ECO:0007669"/>
    <property type="project" value="TreeGrafter"/>
</dbReference>
<dbReference type="Pfam" id="PF02518">
    <property type="entry name" value="HATPase_c"/>
    <property type="match status" value="1"/>
</dbReference>
<comment type="caution">
    <text evidence="10">The sequence shown here is derived from an EMBL/GenBank/DDBJ whole genome shotgun (WGS) entry which is preliminary data.</text>
</comment>
<keyword evidence="3" id="KW-0597">Phosphoprotein</keyword>
<evidence type="ECO:0000256" key="3">
    <source>
        <dbReference type="ARBA" id="ARBA00022553"/>
    </source>
</evidence>
<protein>
    <recommendedName>
        <fullName evidence="7">Sensor-like histidine kinase SenX3</fullName>
        <ecNumber evidence="2">2.7.13.3</ecNumber>
    </recommendedName>
</protein>
<feature type="domain" description="Histidine kinase" evidence="9">
    <location>
        <begin position="225"/>
        <end position="443"/>
    </location>
</feature>
<organism evidence="10 11">
    <name type="scientific">Bifidobacterium margollesii</name>
    <dbReference type="NCBI Taxonomy" id="2020964"/>
    <lineage>
        <taxon>Bacteria</taxon>
        <taxon>Bacillati</taxon>
        <taxon>Actinomycetota</taxon>
        <taxon>Actinomycetes</taxon>
        <taxon>Bifidobacteriales</taxon>
        <taxon>Bifidobacteriaceae</taxon>
        <taxon>Bifidobacterium</taxon>
    </lineage>
</organism>
<dbReference type="PANTHER" id="PTHR45453:SF1">
    <property type="entry name" value="PHOSPHATE REGULON SENSOR PROTEIN PHOR"/>
    <property type="match status" value="1"/>
</dbReference>
<evidence type="ECO:0000256" key="5">
    <source>
        <dbReference type="ARBA" id="ARBA00022777"/>
    </source>
</evidence>
<dbReference type="InterPro" id="IPR003594">
    <property type="entry name" value="HATPase_dom"/>
</dbReference>
<keyword evidence="11" id="KW-1185">Reference proteome</keyword>
<gene>
    <name evidence="10" type="ORF">Uis1B_1473</name>
</gene>
<dbReference type="GO" id="GO:0000155">
    <property type="term" value="F:phosphorelay sensor kinase activity"/>
    <property type="evidence" value="ECO:0007669"/>
    <property type="project" value="TreeGrafter"/>
</dbReference>
<keyword evidence="6" id="KW-0902">Two-component regulatory system</keyword>
<dbReference type="SMART" id="SM00387">
    <property type="entry name" value="HATPase_c"/>
    <property type="match status" value="1"/>
</dbReference>
<evidence type="ECO:0000313" key="10">
    <source>
        <dbReference type="EMBL" id="PLS30646.1"/>
    </source>
</evidence>
<keyword evidence="4" id="KW-0808">Transferase</keyword>
<evidence type="ECO:0000256" key="2">
    <source>
        <dbReference type="ARBA" id="ARBA00012438"/>
    </source>
</evidence>
<dbReference type="SUPFAM" id="SSF55874">
    <property type="entry name" value="ATPase domain of HSP90 chaperone/DNA topoisomerase II/histidine kinase"/>
    <property type="match status" value="1"/>
</dbReference>
<dbReference type="AlphaFoldDB" id="A0A2N5J8V2"/>
<keyword evidence="8" id="KW-0812">Transmembrane</keyword>
<proteinExistence type="predicted"/>
<reference evidence="10 11" key="1">
    <citation type="submission" date="2017-07" db="EMBL/GenBank/DDBJ databases">
        <title>Bifidobacterium novel species.</title>
        <authorList>
            <person name="Lugli G.A."/>
            <person name="Milani C."/>
            <person name="Duranti S."/>
            <person name="Mangifesta M."/>
        </authorList>
    </citation>
    <scope>NUCLEOTIDE SEQUENCE [LARGE SCALE GENOMIC DNA]</scope>
    <source>
        <strain evidence="11">Uis1B</strain>
    </source>
</reference>
<name>A0A2N5J8V2_9BIFI</name>
<feature type="transmembrane region" description="Helical" evidence="8">
    <location>
        <begin position="22"/>
        <end position="44"/>
    </location>
</feature>
<dbReference type="EC" id="2.7.13.3" evidence="2"/>
<accession>A0A2N5J8V2</accession>
<dbReference type="PROSITE" id="PS50109">
    <property type="entry name" value="HIS_KIN"/>
    <property type="match status" value="1"/>
</dbReference>
<evidence type="ECO:0000256" key="4">
    <source>
        <dbReference type="ARBA" id="ARBA00022679"/>
    </source>
</evidence>
<keyword evidence="8" id="KW-1133">Transmembrane helix</keyword>
<comment type="catalytic activity">
    <reaction evidence="1">
        <text>ATP + protein L-histidine = ADP + protein N-phospho-L-histidine.</text>
        <dbReference type="EC" id="2.7.13.3"/>
    </reaction>
</comment>
<evidence type="ECO:0000313" key="11">
    <source>
        <dbReference type="Proteomes" id="UP000235050"/>
    </source>
</evidence>
<dbReference type="GO" id="GO:0005886">
    <property type="term" value="C:plasma membrane"/>
    <property type="evidence" value="ECO:0007669"/>
    <property type="project" value="TreeGrafter"/>
</dbReference>
<dbReference type="InterPro" id="IPR036890">
    <property type="entry name" value="HATPase_C_sf"/>
</dbReference>
<dbReference type="Gene3D" id="3.30.565.10">
    <property type="entry name" value="Histidine kinase-like ATPase, C-terminal domain"/>
    <property type="match status" value="1"/>
</dbReference>
<dbReference type="Proteomes" id="UP000235050">
    <property type="component" value="Unassembled WGS sequence"/>
</dbReference>
<evidence type="ECO:0000256" key="7">
    <source>
        <dbReference type="ARBA" id="ARBA00039401"/>
    </source>
</evidence>
<dbReference type="PANTHER" id="PTHR45453">
    <property type="entry name" value="PHOSPHATE REGULON SENSOR PROTEIN PHOR"/>
    <property type="match status" value="1"/>
</dbReference>